<comment type="caution">
    <text evidence="5">The sequence shown here is derived from an EMBL/GenBank/DDBJ whole genome shotgun (WGS) entry which is preliminary data.</text>
</comment>
<dbReference type="InterPro" id="IPR023753">
    <property type="entry name" value="FAD/NAD-binding_dom"/>
</dbReference>
<evidence type="ECO:0000256" key="1">
    <source>
        <dbReference type="ARBA" id="ARBA00018719"/>
    </source>
</evidence>
<evidence type="ECO:0000313" key="6">
    <source>
        <dbReference type="Proteomes" id="UP000316083"/>
    </source>
</evidence>
<name>A0A560BP29_AZOBR</name>
<keyword evidence="2" id="KW-0285">Flavoprotein</keyword>
<dbReference type="GO" id="GO:0016491">
    <property type="term" value="F:oxidoreductase activity"/>
    <property type="evidence" value="ECO:0007669"/>
    <property type="project" value="UniProtKB-KW"/>
</dbReference>
<dbReference type="PRINTS" id="PR00368">
    <property type="entry name" value="FADPNR"/>
</dbReference>
<dbReference type="PANTHER" id="PTHR48105">
    <property type="entry name" value="THIOREDOXIN REDUCTASE 1-RELATED-RELATED"/>
    <property type="match status" value="1"/>
</dbReference>
<dbReference type="AlphaFoldDB" id="A0A560BP29"/>
<evidence type="ECO:0000256" key="2">
    <source>
        <dbReference type="ARBA" id="ARBA00022630"/>
    </source>
</evidence>
<organism evidence="5 6">
    <name type="scientific">Azospirillum brasilense</name>
    <dbReference type="NCBI Taxonomy" id="192"/>
    <lineage>
        <taxon>Bacteria</taxon>
        <taxon>Pseudomonadati</taxon>
        <taxon>Pseudomonadota</taxon>
        <taxon>Alphaproteobacteria</taxon>
        <taxon>Rhodospirillales</taxon>
        <taxon>Azospirillaceae</taxon>
        <taxon>Azospirillum</taxon>
    </lineage>
</organism>
<gene>
    <name evidence="5" type="ORF">FBZ82_101392</name>
</gene>
<feature type="domain" description="FAD/NAD(P)-binding" evidence="4">
    <location>
        <begin position="61"/>
        <end position="341"/>
    </location>
</feature>
<dbReference type="InterPro" id="IPR036188">
    <property type="entry name" value="FAD/NAD-bd_sf"/>
</dbReference>
<sequence>MAVQCVWQFNPVKTGGRGEWTLWRCSIWARNRRARRLFPNVVNDRWNARAMTAAPEEQRLDTLIVGGGPAGLTAAIYLARYRRRFLVVDSGASRASWIPLSHNHAGFPDGVTGDELLARMRAQAERYGARIVPGTVTAVERGGGGYRVRTEDGRLFHARTVLAATGVIDREPELPNLYQAVQRGLVRHCPICDGFEVTGHRIGVIGHGTGALGEALFLRTYSRDITVLTLGVPMTLEEAEERRMAEAGLRAVEEPVVEIHTEGGRIAALTTASGERLTFDTLYSALGCHPRVEPVKGLGVRIGPDGRLVTDMHQQTGIEGLYAAGDIVEGLNQISVAMGQAAVAATAIHRRLLTEDGEL</sequence>
<dbReference type="Pfam" id="PF07992">
    <property type="entry name" value="Pyr_redox_2"/>
    <property type="match status" value="1"/>
</dbReference>
<dbReference type="EMBL" id="VITF01000001">
    <property type="protein sequence ID" value="TWA74377.1"/>
    <property type="molecule type" value="Genomic_DNA"/>
</dbReference>
<dbReference type="Proteomes" id="UP000316083">
    <property type="component" value="Unassembled WGS sequence"/>
</dbReference>
<dbReference type="Gene3D" id="3.50.50.60">
    <property type="entry name" value="FAD/NAD(P)-binding domain"/>
    <property type="match status" value="2"/>
</dbReference>
<evidence type="ECO:0000313" key="5">
    <source>
        <dbReference type="EMBL" id="TWA74377.1"/>
    </source>
</evidence>
<dbReference type="PRINTS" id="PR00469">
    <property type="entry name" value="PNDRDTASEII"/>
</dbReference>
<reference evidence="5 6" key="1">
    <citation type="submission" date="2019-06" db="EMBL/GenBank/DDBJ databases">
        <title>Genomic Encyclopedia of Type Strains, Phase IV (KMG-V): Genome sequencing to study the core and pangenomes of soil and plant-associated prokaryotes.</title>
        <authorList>
            <person name="Whitman W."/>
        </authorList>
    </citation>
    <scope>NUCLEOTIDE SEQUENCE [LARGE SCALE GENOMIC DNA]</scope>
    <source>
        <strain evidence="5 6">BR 11796</strain>
    </source>
</reference>
<accession>A0A560BP29</accession>
<dbReference type="SUPFAM" id="SSF51905">
    <property type="entry name" value="FAD/NAD(P)-binding domain"/>
    <property type="match status" value="1"/>
</dbReference>
<dbReference type="InterPro" id="IPR050097">
    <property type="entry name" value="Ferredoxin-NADP_redctase_2"/>
</dbReference>
<proteinExistence type="predicted"/>
<protein>
    <recommendedName>
        <fullName evidence="1">Thioredoxin reductase</fullName>
    </recommendedName>
</protein>
<evidence type="ECO:0000259" key="4">
    <source>
        <dbReference type="Pfam" id="PF07992"/>
    </source>
</evidence>
<keyword evidence="3" id="KW-0560">Oxidoreductase</keyword>
<evidence type="ECO:0000256" key="3">
    <source>
        <dbReference type="ARBA" id="ARBA00023002"/>
    </source>
</evidence>